<evidence type="ECO:0000256" key="5">
    <source>
        <dbReference type="ARBA" id="ARBA00022840"/>
    </source>
</evidence>
<evidence type="ECO:0000256" key="6">
    <source>
        <dbReference type="ARBA" id="ARBA00023136"/>
    </source>
</evidence>
<comment type="subcellular location">
    <subcellularLocation>
        <location evidence="1">Cell membrane</location>
        <topology evidence="1">Peripheral membrane protein</topology>
    </subcellularLocation>
</comment>
<dbReference type="Proteomes" id="UP000262195">
    <property type="component" value="Unassembled WGS sequence"/>
</dbReference>
<sequence length="256" mass="28471">MSQSTIQLKGINQSFFLGKSQQKDVLHDIDLKINPEDFILIVGGNGTGKSTLQQIISGSLQPTSGQILKDDKVVTKESVQKRAEWIGRVFQDPKEGTAGRLTIAENLALAAKRGQKRHLTKANTKEKDFVRLLKTLDLGLEQRLTTDVNFLSGGQRQALTLLMATLVKPELLLLDEHTAALDPKTSEMVLAITDKIIKENRLTALMITHNLTDALKYGNRLVMLQSGRITLDLDRNEKEKMTVTDLMAQFNEPVVV</sequence>
<dbReference type="PANTHER" id="PTHR42788">
    <property type="entry name" value="TAURINE IMPORT ATP-BINDING PROTEIN-RELATED"/>
    <property type="match status" value="1"/>
</dbReference>
<dbReference type="SUPFAM" id="SSF52540">
    <property type="entry name" value="P-loop containing nucleoside triphosphate hydrolases"/>
    <property type="match status" value="1"/>
</dbReference>
<evidence type="ECO:0000259" key="7">
    <source>
        <dbReference type="PROSITE" id="PS50893"/>
    </source>
</evidence>
<dbReference type="EMBL" id="DQHO01000027">
    <property type="protein sequence ID" value="HCS93908.1"/>
    <property type="molecule type" value="Genomic_DNA"/>
</dbReference>
<keyword evidence="2" id="KW-0813">Transport</keyword>
<dbReference type="STRING" id="1121105.GCA_000421665_00399"/>
<gene>
    <name evidence="8" type="ORF">DIW15_04280</name>
</gene>
<dbReference type="PROSITE" id="PS00211">
    <property type="entry name" value="ABC_TRANSPORTER_1"/>
    <property type="match status" value="1"/>
</dbReference>
<reference evidence="8 9" key="1">
    <citation type="journal article" date="2018" name="Nat. Biotechnol.">
        <title>A standardized bacterial taxonomy based on genome phylogeny substantially revises the tree of life.</title>
        <authorList>
            <person name="Parks D.H."/>
            <person name="Chuvochina M."/>
            <person name="Waite D.W."/>
            <person name="Rinke C."/>
            <person name="Skarshewski A."/>
            <person name="Chaumeil P.A."/>
            <person name="Hugenholtz P."/>
        </authorList>
    </citation>
    <scope>NUCLEOTIDE SEQUENCE [LARGE SCALE GENOMIC DNA]</scope>
    <source>
        <strain evidence="8">UBA11306</strain>
    </source>
</reference>
<keyword evidence="6" id="KW-0472">Membrane</keyword>
<dbReference type="AlphaFoldDB" id="A0A3D4S5N1"/>
<evidence type="ECO:0000256" key="3">
    <source>
        <dbReference type="ARBA" id="ARBA00022475"/>
    </source>
</evidence>
<dbReference type="InterPro" id="IPR003593">
    <property type="entry name" value="AAA+_ATPase"/>
</dbReference>
<evidence type="ECO:0000313" key="9">
    <source>
        <dbReference type="Proteomes" id="UP000262195"/>
    </source>
</evidence>
<dbReference type="Pfam" id="PF00005">
    <property type="entry name" value="ABC_tran"/>
    <property type="match status" value="1"/>
</dbReference>
<comment type="caution">
    <text evidence="8">The sequence shown here is derived from an EMBL/GenBank/DDBJ whole genome shotgun (WGS) entry which is preliminary data.</text>
</comment>
<name>A0A3D4S5N1_9ENTE</name>
<keyword evidence="4" id="KW-0547">Nucleotide-binding</keyword>
<keyword evidence="3" id="KW-1003">Cell membrane</keyword>
<dbReference type="InterPro" id="IPR003439">
    <property type="entry name" value="ABC_transporter-like_ATP-bd"/>
</dbReference>
<dbReference type="InterPro" id="IPR017871">
    <property type="entry name" value="ABC_transporter-like_CS"/>
</dbReference>
<accession>A0A3D4S5N1</accession>
<dbReference type="PANTHER" id="PTHR42788:SF7">
    <property type="entry name" value="NITRATE ABC TRANSPORTER ATP-BINDING PROTEIN"/>
    <property type="match status" value="1"/>
</dbReference>
<evidence type="ECO:0000256" key="1">
    <source>
        <dbReference type="ARBA" id="ARBA00004202"/>
    </source>
</evidence>
<evidence type="ECO:0000313" key="8">
    <source>
        <dbReference type="EMBL" id="HCS93908.1"/>
    </source>
</evidence>
<organism evidence="8 9">
    <name type="scientific">Bavariicoccus seileri</name>
    <dbReference type="NCBI Taxonomy" id="549685"/>
    <lineage>
        <taxon>Bacteria</taxon>
        <taxon>Bacillati</taxon>
        <taxon>Bacillota</taxon>
        <taxon>Bacilli</taxon>
        <taxon>Lactobacillales</taxon>
        <taxon>Enterococcaceae</taxon>
        <taxon>Bavariicoccus</taxon>
    </lineage>
</organism>
<proteinExistence type="predicted"/>
<keyword evidence="5 8" id="KW-0067">ATP-binding</keyword>
<feature type="domain" description="ABC transporter" evidence="7">
    <location>
        <begin position="6"/>
        <end position="251"/>
    </location>
</feature>
<dbReference type="GO" id="GO:0016887">
    <property type="term" value="F:ATP hydrolysis activity"/>
    <property type="evidence" value="ECO:0007669"/>
    <property type="project" value="InterPro"/>
</dbReference>
<dbReference type="GO" id="GO:0005524">
    <property type="term" value="F:ATP binding"/>
    <property type="evidence" value="ECO:0007669"/>
    <property type="project" value="UniProtKB-KW"/>
</dbReference>
<evidence type="ECO:0000256" key="2">
    <source>
        <dbReference type="ARBA" id="ARBA00022448"/>
    </source>
</evidence>
<protein>
    <submittedName>
        <fullName evidence="8">ABC transporter ATP-binding protein</fullName>
    </submittedName>
</protein>
<evidence type="ECO:0000256" key="4">
    <source>
        <dbReference type="ARBA" id="ARBA00022741"/>
    </source>
</evidence>
<dbReference type="PROSITE" id="PS50893">
    <property type="entry name" value="ABC_TRANSPORTER_2"/>
    <property type="match status" value="1"/>
</dbReference>
<dbReference type="InterPro" id="IPR050166">
    <property type="entry name" value="ABC_transporter_ATP-bind"/>
</dbReference>
<dbReference type="GO" id="GO:0005886">
    <property type="term" value="C:plasma membrane"/>
    <property type="evidence" value="ECO:0007669"/>
    <property type="project" value="UniProtKB-SubCell"/>
</dbReference>
<dbReference type="InterPro" id="IPR027417">
    <property type="entry name" value="P-loop_NTPase"/>
</dbReference>
<dbReference type="SMART" id="SM00382">
    <property type="entry name" value="AAA"/>
    <property type="match status" value="1"/>
</dbReference>
<dbReference type="Gene3D" id="3.40.50.300">
    <property type="entry name" value="P-loop containing nucleotide triphosphate hydrolases"/>
    <property type="match status" value="1"/>
</dbReference>